<dbReference type="PANTHER" id="PTHR10996">
    <property type="entry name" value="2-HYDROXYACID DEHYDROGENASE-RELATED"/>
    <property type="match status" value="1"/>
</dbReference>
<keyword evidence="2 4" id="KW-0560">Oxidoreductase</keyword>
<dbReference type="FunFam" id="3.40.50.720:FF:000203">
    <property type="entry name" value="D-3-phosphoglycerate dehydrogenase (SerA)"/>
    <property type="match status" value="1"/>
</dbReference>
<reference evidence="7 8" key="2">
    <citation type="submission" date="2014-10" db="EMBL/GenBank/DDBJ databases">
        <title>Paracoccus sanguinis sp. nov., isolated from clinical specimens of New York State patients.</title>
        <authorList>
            <person name="Mingle L.A."/>
            <person name="Cole J.A."/>
            <person name="Lapierre P."/>
            <person name="Musser K.A."/>
        </authorList>
    </citation>
    <scope>NUCLEOTIDE SEQUENCE [LARGE SCALE GENOMIC DNA]</scope>
    <source>
        <strain evidence="7 8">HAMBI 3106</strain>
    </source>
</reference>
<dbReference type="GO" id="GO:0051287">
    <property type="term" value="F:NAD binding"/>
    <property type="evidence" value="ECO:0007669"/>
    <property type="project" value="InterPro"/>
</dbReference>
<feature type="domain" description="D-isomer specific 2-hydroxyacid dehydrogenase catalytic" evidence="5">
    <location>
        <begin position="13"/>
        <end position="323"/>
    </location>
</feature>
<dbReference type="InterPro" id="IPR050223">
    <property type="entry name" value="D-isomer_2-hydroxyacid_DH"/>
</dbReference>
<dbReference type="InterPro" id="IPR006139">
    <property type="entry name" value="D-isomer_2_OHA_DH_cat_dom"/>
</dbReference>
<evidence type="ECO:0000256" key="1">
    <source>
        <dbReference type="ARBA" id="ARBA00005854"/>
    </source>
</evidence>
<accession>A0A099FEB4</accession>
<dbReference type="STRING" id="690417.IC63_03490"/>
<comment type="similarity">
    <text evidence="1 4">Belongs to the D-isomer specific 2-hydroxyacid dehydrogenase family.</text>
</comment>
<dbReference type="GO" id="GO:0030267">
    <property type="term" value="F:glyoxylate reductase (NADPH) activity"/>
    <property type="evidence" value="ECO:0007669"/>
    <property type="project" value="TreeGrafter"/>
</dbReference>
<dbReference type="OrthoDB" id="9793626at2"/>
<name>A0A099FEB4_9RHOB</name>
<dbReference type="AlphaFoldDB" id="A0A099FEB4"/>
<dbReference type="CDD" id="cd05301">
    <property type="entry name" value="GDH"/>
    <property type="match status" value="1"/>
</dbReference>
<dbReference type="Pfam" id="PF02826">
    <property type="entry name" value="2-Hacid_dh_C"/>
    <property type="match status" value="1"/>
</dbReference>
<evidence type="ECO:0000256" key="2">
    <source>
        <dbReference type="ARBA" id="ARBA00023002"/>
    </source>
</evidence>
<reference evidence="7 8" key="1">
    <citation type="submission" date="2014-09" db="EMBL/GenBank/DDBJ databases">
        <authorList>
            <person name="McGinnis J.M."/>
            <person name="Wolfgang W.J."/>
        </authorList>
    </citation>
    <scope>NUCLEOTIDE SEQUENCE [LARGE SCALE GENOMIC DNA]</scope>
    <source>
        <strain evidence="7 8">HAMBI 3106</strain>
    </source>
</reference>
<keyword evidence="8" id="KW-1185">Reference proteome</keyword>
<dbReference type="SUPFAM" id="SSF52283">
    <property type="entry name" value="Formate/glycerate dehydrogenase catalytic domain-like"/>
    <property type="match status" value="1"/>
</dbReference>
<protein>
    <submittedName>
        <fullName evidence="7">2-hydroxyacid dehydrogenase</fullName>
    </submittedName>
</protein>
<dbReference type="GO" id="GO:0016618">
    <property type="term" value="F:hydroxypyruvate reductase [NAD(P)H] activity"/>
    <property type="evidence" value="ECO:0007669"/>
    <property type="project" value="TreeGrafter"/>
</dbReference>
<dbReference type="InterPro" id="IPR006140">
    <property type="entry name" value="D-isomer_DH_NAD-bd"/>
</dbReference>
<dbReference type="InterPro" id="IPR029752">
    <property type="entry name" value="D-isomer_DH_CS1"/>
</dbReference>
<dbReference type="Pfam" id="PF00389">
    <property type="entry name" value="2-Hacid_dh"/>
    <property type="match status" value="1"/>
</dbReference>
<proteinExistence type="inferred from homology"/>
<organism evidence="7 8">
    <name type="scientific">Paracoccus sphaerophysae</name>
    <dbReference type="NCBI Taxonomy" id="690417"/>
    <lineage>
        <taxon>Bacteria</taxon>
        <taxon>Pseudomonadati</taxon>
        <taxon>Pseudomonadota</taxon>
        <taxon>Alphaproteobacteria</taxon>
        <taxon>Rhodobacterales</taxon>
        <taxon>Paracoccaceae</taxon>
        <taxon>Paracoccus</taxon>
    </lineage>
</organism>
<dbReference type="EMBL" id="JRKS01000006">
    <property type="protein sequence ID" value="KGJ08879.1"/>
    <property type="molecule type" value="Genomic_DNA"/>
</dbReference>
<evidence type="ECO:0000256" key="4">
    <source>
        <dbReference type="RuleBase" id="RU003719"/>
    </source>
</evidence>
<evidence type="ECO:0000313" key="7">
    <source>
        <dbReference type="EMBL" id="KGJ08879.1"/>
    </source>
</evidence>
<evidence type="ECO:0000256" key="3">
    <source>
        <dbReference type="ARBA" id="ARBA00023027"/>
    </source>
</evidence>
<evidence type="ECO:0000313" key="8">
    <source>
        <dbReference type="Proteomes" id="UP000029917"/>
    </source>
</evidence>
<sequence>MPPPRQPLARLLVTRRMTAAAEAAISAEFDATFRDSTTPLTEAEATAALAHHDAIMPTLGDGFTAAAFAAAPPRARVLGNFGAGFNHIDLAAAAEAGVVVTNTPEVVTDATADIALTLILMTARRAGEGERLVRAGRWKGWHPTQMLGMHVTGRTVGIIGMGRIGQAIARRCHGGFAMQVLFHNRRGVAGLGFPARQVPLPELLASSDIVVLAVPGGAETRHLIRADQLAAMQPHAILINIARGDVVDEAALIAALDAGQIAGAGLVVYEREPLVPDTLRARDDVVLLPHLGTAAEEVRTAMALRALENLRAVRDGRDPPDRVA</sequence>
<dbReference type="SUPFAM" id="SSF51735">
    <property type="entry name" value="NAD(P)-binding Rossmann-fold domains"/>
    <property type="match status" value="1"/>
</dbReference>
<dbReference type="Proteomes" id="UP000029917">
    <property type="component" value="Unassembled WGS sequence"/>
</dbReference>
<dbReference type="PANTHER" id="PTHR10996:SF283">
    <property type="entry name" value="GLYOXYLATE_HYDROXYPYRUVATE REDUCTASE B"/>
    <property type="match status" value="1"/>
</dbReference>
<dbReference type="PROSITE" id="PS00065">
    <property type="entry name" value="D_2_HYDROXYACID_DH_1"/>
    <property type="match status" value="1"/>
</dbReference>
<dbReference type="GO" id="GO:0005829">
    <property type="term" value="C:cytosol"/>
    <property type="evidence" value="ECO:0007669"/>
    <property type="project" value="TreeGrafter"/>
</dbReference>
<evidence type="ECO:0000259" key="5">
    <source>
        <dbReference type="Pfam" id="PF00389"/>
    </source>
</evidence>
<gene>
    <name evidence="7" type="ORF">IC63_03490</name>
</gene>
<comment type="caution">
    <text evidence="7">The sequence shown here is derived from an EMBL/GenBank/DDBJ whole genome shotgun (WGS) entry which is preliminary data.</text>
</comment>
<keyword evidence="3" id="KW-0520">NAD</keyword>
<feature type="domain" description="D-isomer specific 2-hydroxyacid dehydrogenase NAD-binding" evidence="6">
    <location>
        <begin position="116"/>
        <end position="292"/>
    </location>
</feature>
<dbReference type="Gene3D" id="3.40.50.720">
    <property type="entry name" value="NAD(P)-binding Rossmann-like Domain"/>
    <property type="match status" value="2"/>
</dbReference>
<dbReference type="InterPro" id="IPR036291">
    <property type="entry name" value="NAD(P)-bd_dom_sf"/>
</dbReference>
<dbReference type="RefSeq" id="WP_036716938.1">
    <property type="nucleotide sequence ID" value="NZ_JRKS01000006.1"/>
</dbReference>
<evidence type="ECO:0000259" key="6">
    <source>
        <dbReference type="Pfam" id="PF02826"/>
    </source>
</evidence>